<dbReference type="GO" id="GO:0005886">
    <property type="term" value="C:plasma membrane"/>
    <property type="evidence" value="ECO:0007669"/>
    <property type="project" value="TreeGrafter"/>
</dbReference>
<evidence type="ECO:0000256" key="7">
    <source>
        <dbReference type="ARBA" id="ARBA00023170"/>
    </source>
</evidence>
<dbReference type="Gene3D" id="1.20.1070.10">
    <property type="entry name" value="Rhodopsin 7-helix transmembrane proteins"/>
    <property type="match status" value="1"/>
</dbReference>
<dbReference type="PROSITE" id="PS00237">
    <property type="entry name" value="G_PROTEIN_RECEP_F1_1"/>
    <property type="match status" value="1"/>
</dbReference>
<evidence type="ECO:0000256" key="5">
    <source>
        <dbReference type="ARBA" id="ARBA00023040"/>
    </source>
</evidence>
<evidence type="ECO:0000313" key="13">
    <source>
        <dbReference type="Proteomes" id="UP000218231"/>
    </source>
</evidence>
<comment type="similarity">
    <text evidence="2 9">Belongs to the G-protein coupled receptor 1 family.</text>
</comment>
<evidence type="ECO:0000256" key="8">
    <source>
        <dbReference type="ARBA" id="ARBA00023224"/>
    </source>
</evidence>
<dbReference type="GO" id="GO:0042923">
    <property type="term" value="F:neuropeptide binding"/>
    <property type="evidence" value="ECO:0007669"/>
    <property type="project" value="TreeGrafter"/>
</dbReference>
<feature type="transmembrane region" description="Helical" evidence="10">
    <location>
        <begin position="179"/>
        <end position="198"/>
    </location>
</feature>
<comment type="caution">
    <text evidence="12">The sequence shown here is derived from an EMBL/GenBank/DDBJ whole genome shotgun (WGS) entry which is preliminary data.</text>
</comment>
<keyword evidence="8 9" id="KW-0807">Transducer</keyword>
<dbReference type="AlphaFoldDB" id="A0A2A2K0P3"/>
<evidence type="ECO:0000256" key="1">
    <source>
        <dbReference type="ARBA" id="ARBA00004141"/>
    </source>
</evidence>
<dbReference type="PANTHER" id="PTHR24235">
    <property type="entry name" value="NEUROPEPTIDE Y RECEPTOR"/>
    <property type="match status" value="1"/>
</dbReference>
<feature type="transmembrane region" description="Helical" evidence="10">
    <location>
        <begin position="43"/>
        <end position="64"/>
    </location>
</feature>
<dbReference type="InterPro" id="IPR000611">
    <property type="entry name" value="NPY_rcpt"/>
</dbReference>
<name>A0A2A2K0P3_9BILA</name>
<gene>
    <name evidence="12" type="ORF">WR25_06678</name>
</gene>
<dbReference type="STRING" id="2018661.A0A2A2K0P3"/>
<dbReference type="PROSITE" id="PS50262">
    <property type="entry name" value="G_PROTEIN_RECEP_F1_2"/>
    <property type="match status" value="1"/>
</dbReference>
<evidence type="ECO:0000256" key="6">
    <source>
        <dbReference type="ARBA" id="ARBA00023136"/>
    </source>
</evidence>
<dbReference type="GO" id="GO:0043005">
    <property type="term" value="C:neuron projection"/>
    <property type="evidence" value="ECO:0007669"/>
    <property type="project" value="TreeGrafter"/>
</dbReference>
<reference evidence="12 13" key="1">
    <citation type="journal article" date="2017" name="Curr. Biol.">
        <title>Genome architecture and evolution of a unichromosomal asexual nematode.</title>
        <authorList>
            <person name="Fradin H."/>
            <person name="Zegar C."/>
            <person name="Gutwein M."/>
            <person name="Lucas J."/>
            <person name="Kovtun M."/>
            <person name="Corcoran D."/>
            <person name="Baugh L.R."/>
            <person name="Kiontke K."/>
            <person name="Gunsalus K."/>
            <person name="Fitch D.H."/>
            <person name="Piano F."/>
        </authorList>
    </citation>
    <scope>NUCLEOTIDE SEQUENCE [LARGE SCALE GENOMIC DNA]</scope>
    <source>
        <strain evidence="12">PF1309</strain>
    </source>
</reference>
<dbReference type="InterPro" id="IPR000276">
    <property type="entry name" value="GPCR_Rhodpsn"/>
</dbReference>
<proteinExistence type="inferred from homology"/>
<protein>
    <recommendedName>
        <fullName evidence="11">G-protein coupled receptors family 1 profile domain-containing protein</fullName>
    </recommendedName>
</protein>
<dbReference type="Proteomes" id="UP000218231">
    <property type="component" value="Unassembled WGS sequence"/>
</dbReference>
<sequence>MLKVTVPESQSRFCPCDLGSSSGMRNDCTVYIEKYPDPSHHPVIILLAAALYTLVFIVSLAGNLGEPQNYFIHSVSTDTFILGVIYATVYHRSLQTVQNIFIVNLAISDVIVCLLSIPLTPVTTIAKQWYFGSTLCRAVGGIQAIGIFIGTFSLCAIAIDRYFRLVIAPGSPLHKRCAIRITILLWVFSILATLPYVYHMEMVDYKHLNICGEFCTEKWPSPSSKRVYTLFVFVIQFVIPFTIMTLCYQAIFSFLRRRAESRLMSIAQQVNLMYMVAATAGRETQQHKEQLTHLIEQKKRVVAQKRRVTVILVSMVVVFFVTSLPHNLVSTLMEFTDSTELLTYQGSDFTYIINLATHFLAMLSCAISPLLYSYLNPEFREFVLNAISGINIKWANQLANRSWHPTQTTVL</sequence>
<feature type="transmembrane region" description="Helical" evidence="10">
    <location>
        <begin position="139"/>
        <end position="159"/>
    </location>
</feature>
<evidence type="ECO:0000259" key="11">
    <source>
        <dbReference type="PROSITE" id="PS50262"/>
    </source>
</evidence>
<evidence type="ECO:0000256" key="3">
    <source>
        <dbReference type="ARBA" id="ARBA00022692"/>
    </source>
</evidence>
<feature type="domain" description="G-protein coupled receptors family 1 profile" evidence="11">
    <location>
        <begin position="80"/>
        <end position="372"/>
    </location>
</feature>
<dbReference type="PANTHER" id="PTHR24235:SF27">
    <property type="entry name" value="NEUROPEPTIDE RECEPTOR NPR-1"/>
    <property type="match status" value="1"/>
</dbReference>
<comment type="subcellular location">
    <subcellularLocation>
        <location evidence="1">Membrane</location>
        <topology evidence="1">Multi-pass membrane protein</topology>
    </subcellularLocation>
</comment>
<organism evidence="12 13">
    <name type="scientific">Diploscapter pachys</name>
    <dbReference type="NCBI Taxonomy" id="2018661"/>
    <lineage>
        <taxon>Eukaryota</taxon>
        <taxon>Metazoa</taxon>
        <taxon>Ecdysozoa</taxon>
        <taxon>Nematoda</taxon>
        <taxon>Chromadorea</taxon>
        <taxon>Rhabditida</taxon>
        <taxon>Rhabditina</taxon>
        <taxon>Rhabditomorpha</taxon>
        <taxon>Rhabditoidea</taxon>
        <taxon>Rhabditidae</taxon>
        <taxon>Diploscapter</taxon>
    </lineage>
</organism>
<dbReference type="OrthoDB" id="5975505at2759"/>
<dbReference type="EMBL" id="LIAE01009913">
    <property type="protein sequence ID" value="PAV67515.1"/>
    <property type="molecule type" value="Genomic_DNA"/>
</dbReference>
<dbReference type="PRINTS" id="PR00237">
    <property type="entry name" value="GPCRRHODOPSN"/>
</dbReference>
<dbReference type="GO" id="GO:0004983">
    <property type="term" value="F:neuropeptide Y receptor activity"/>
    <property type="evidence" value="ECO:0007669"/>
    <property type="project" value="InterPro"/>
</dbReference>
<dbReference type="InterPro" id="IPR017452">
    <property type="entry name" value="GPCR_Rhodpsn_7TM"/>
</dbReference>
<keyword evidence="4 10" id="KW-1133">Transmembrane helix</keyword>
<evidence type="ECO:0000313" key="12">
    <source>
        <dbReference type="EMBL" id="PAV67515.1"/>
    </source>
</evidence>
<feature type="transmembrane region" description="Helical" evidence="10">
    <location>
        <begin position="101"/>
        <end position="119"/>
    </location>
</feature>
<keyword evidence="7 9" id="KW-0675">Receptor</keyword>
<evidence type="ECO:0000256" key="10">
    <source>
        <dbReference type="SAM" id="Phobius"/>
    </source>
</evidence>
<dbReference type="Pfam" id="PF00001">
    <property type="entry name" value="7tm_1"/>
    <property type="match status" value="1"/>
</dbReference>
<evidence type="ECO:0000256" key="2">
    <source>
        <dbReference type="ARBA" id="ARBA00010663"/>
    </source>
</evidence>
<dbReference type="PRINTS" id="PR01012">
    <property type="entry name" value="NRPEPTIDEYR"/>
</dbReference>
<feature type="transmembrane region" description="Helical" evidence="10">
    <location>
        <begin position="349"/>
        <end position="372"/>
    </location>
</feature>
<dbReference type="CDD" id="cd15203">
    <property type="entry name" value="7tmA_NPYR-like"/>
    <property type="match status" value="1"/>
</dbReference>
<keyword evidence="6 10" id="KW-0472">Membrane</keyword>
<keyword evidence="13" id="KW-1185">Reference proteome</keyword>
<keyword evidence="5 9" id="KW-0297">G-protein coupled receptor</keyword>
<evidence type="ECO:0000256" key="4">
    <source>
        <dbReference type="ARBA" id="ARBA00022989"/>
    </source>
</evidence>
<keyword evidence="3 9" id="KW-0812">Transmembrane</keyword>
<feature type="transmembrane region" description="Helical" evidence="10">
    <location>
        <begin position="308"/>
        <end position="329"/>
    </location>
</feature>
<dbReference type="SUPFAM" id="SSF81321">
    <property type="entry name" value="Family A G protein-coupled receptor-like"/>
    <property type="match status" value="1"/>
</dbReference>
<evidence type="ECO:0000256" key="9">
    <source>
        <dbReference type="RuleBase" id="RU000688"/>
    </source>
</evidence>
<feature type="transmembrane region" description="Helical" evidence="10">
    <location>
        <begin position="227"/>
        <end position="255"/>
    </location>
</feature>
<accession>A0A2A2K0P3</accession>